<evidence type="ECO:0000256" key="1">
    <source>
        <dbReference type="SAM" id="MobiDB-lite"/>
    </source>
</evidence>
<evidence type="ECO:0000313" key="3">
    <source>
        <dbReference type="EMBL" id="VEU39841.1"/>
    </source>
</evidence>
<keyword evidence="4" id="KW-1185">Reference proteome</keyword>
<dbReference type="Proteomes" id="UP000291116">
    <property type="component" value="Unassembled WGS sequence"/>
</dbReference>
<evidence type="ECO:0000313" key="2">
    <source>
        <dbReference type="EMBL" id="VEU39015.1"/>
    </source>
</evidence>
<reference evidence="2 4" key="1">
    <citation type="submission" date="2019-01" db="EMBL/GenBank/DDBJ databases">
        <authorList>
            <person name="Ferrante I. M."/>
        </authorList>
    </citation>
    <scope>NUCLEOTIDE SEQUENCE [LARGE SCALE GENOMIC DNA]</scope>
    <source>
        <strain evidence="2 4">B856</strain>
    </source>
</reference>
<dbReference type="OrthoDB" id="191609at2759"/>
<accession>A0A448ZAC9</accession>
<dbReference type="AlphaFoldDB" id="A0A448ZAC9"/>
<protein>
    <submittedName>
        <fullName evidence="2">Uncharacterized protein</fullName>
    </submittedName>
</protein>
<organism evidence="2 4">
    <name type="scientific">Pseudo-nitzschia multistriata</name>
    <dbReference type="NCBI Taxonomy" id="183589"/>
    <lineage>
        <taxon>Eukaryota</taxon>
        <taxon>Sar</taxon>
        <taxon>Stramenopiles</taxon>
        <taxon>Ochrophyta</taxon>
        <taxon>Bacillariophyta</taxon>
        <taxon>Bacillariophyceae</taxon>
        <taxon>Bacillariophycidae</taxon>
        <taxon>Bacillariales</taxon>
        <taxon>Bacillariaceae</taxon>
        <taxon>Pseudo-nitzschia</taxon>
    </lineage>
</organism>
<proteinExistence type="predicted"/>
<sequence length="273" mass="31815">MPRYSDEWLIDKTMFDYVQGGSCACCSGFLFMPGGTPELIRSMSEFETDAANDEVSALDKLPWPQEMKDEVWKERVRLRQYCKKNMKIYKSFWEDYGDRYQAWFHELSRLKIRRLFQLARTEVVERLQHQKFHMHAAFGTVLCAVTEQVAHFEVTKYPVDGRGEAEIGFENILGYDRRGGFTLKDDEEESRTKWLIRHKALGGPKLLERNPKANNDSDNEDGDGDEKEDEDIDRKSSVPSFRSDRRIIRLLIARCFADTLQEAFLKEVEESGG</sequence>
<dbReference type="EMBL" id="CAACVS010000237">
    <property type="protein sequence ID" value="VEU39841.1"/>
    <property type="molecule type" value="Genomic_DNA"/>
</dbReference>
<dbReference type="EMBL" id="CAACVS010000199">
    <property type="protein sequence ID" value="VEU39015.1"/>
    <property type="molecule type" value="Genomic_DNA"/>
</dbReference>
<feature type="region of interest" description="Disordered" evidence="1">
    <location>
        <begin position="205"/>
        <end position="238"/>
    </location>
</feature>
<gene>
    <name evidence="2" type="ORF">PSNMU_V1.4_AUG-EV-PASAV3_0058500</name>
    <name evidence="3" type="ORF">PSNMU_V1.4_AUG-EV-PASAV3_0066340</name>
</gene>
<evidence type="ECO:0000313" key="4">
    <source>
        <dbReference type="Proteomes" id="UP000291116"/>
    </source>
</evidence>
<name>A0A448ZAC9_9STRA</name>
<feature type="compositionally biased region" description="Acidic residues" evidence="1">
    <location>
        <begin position="217"/>
        <end position="231"/>
    </location>
</feature>